<dbReference type="SMART" id="SM00662">
    <property type="entry name" value="RPOLD"/>
    <property type="match status" value="1"/>
</dbReference>
<dbReference type="Gene3D" id="3.30.1360.10">
    <property type="entry name" value="RNA polymerase, RBP11-like subunit"/>
    <property type="match status" value="2"/>
</dbReference>
<dbReference type="SUPFAM" id="SSF55257">
    <property type="entry name" value="RBP11-like subunits of RNA polymerase"/>
    <property type="match status" value="2"/>
</dbReference>
<dbReference type="PANTHER" id="PTHR11800">
    <property type="entry name" value="DNA-DIRECTED RNA POLYMERASE"/>
    <property type="match status" value="1"/>
</dbReference>
<proteinExistence type="predicted"/>
<dbReference type="InterPro" id="IPR036643">
    <property type="entry name" value="RNApol_insert_sf"/>
</dbReference>
<accession>A0A6C0FEG1</accession>
<keyword evidence="2" id="KW-0804">Transcription</keyword>
<feature type="domain" description="DNA-directed RNA polymerase RpoA/D/Rpb3-type" evidence="3">
    <location>
        <begin position="20"/>
        <end position="278"/>
    </location>
</feature>
<dbReference type="GO" id="GO:0005736">
    <property type="term" value="C:RNA polymerase I complex"/>
    <property type="evidence" value="ECO:0007669"/>
    <property type="project" value="TreeGrafter"/>
</dbReference>
<dbReference type="PANTHER" id="PTHR11800:SF13">
    <property type="entry name" value="DNA-DIRECTED RNA POLYMERASES I AND III SUBUNIT RPAC1"/>
    <property type="match status" value="1"/>
</dbReference>
<evidence type="ECO:0000259" key="3">
    <source>
        <dbReference type="SMART" id="SM00662"/>
    </source>
</evidence>
<dbReference type="InterPro" id="IPR011263">
    <property type="entry name" value="DNA-dir_RNA_pol_RpoA/D/Rpb3"/>
</dbReference>
<evidence type="ECO:0000256" key="2">
    <source>
        <dbReference type="ARBA" id="ARBA00023163"/>
    </source>
</evidence>
<dbReference type="GO" id="GO:0005666">
    <property type="term" value="C:RNA polymerase III complex"/>
    <property type="evidence" value="ECO:0007669"/>
    <property type="project" value="TreeGrafter"/>
</dbReference>
<organism evidence="4">
    <name type="scientific">viral metagenome</name>
    <dbReference type="NCBI Taxonomy" id="1070528"/>
    <lineage>
        <taxon>unclassified sequences</taxon>
        <taxon>metagenomes</taxon>
        <taxon>organismal metagenomes</taxon>
    </lineage>
</organism>
<dbReference type="SUPFAM" id="SSF56553">
    <property type="entry name" value="Insert subdomain of RNA polymerase alpha subunit"/>
    <property type="match status" value="1"/>
</dbReference>
<dbReference type="Gene3D" id="2.170.120.12">
    <property type="entry name" value="DNA-directed RNA polymerase, insert domain"/>
    <property type="match status" value="1"/>
</dbReference>
<evidence type="ECO:0000313" key="4">
    <source>
        <dbReference type="EMBL" id="QHT37535.1"/>
    </source>
</evidence>
<reference evidence="4" key="1">
    <citation type="journal article" date="2020" name="Nature">
        <title>Giant virus diversity and host interactions through global metagenomics.</title>
        <authorList>
            <person name="Schulz F."/>
            <person name="Roux S."/>
            <person name="Paez-Espino D."/>
            <person name="Jungbluth S."/>
            <person name="Walsh D.A."/>
            <person name="Denef V.J."/>
            <person name="McMahon K.D."/>
            <person name="Konstantinidis K.T."/>
            <person name="Eloe-Fadrosh E.A."/>
            <person name="Kyrpides N.C."/>
            <person name="Woyke T."/>
        </authorList>
    </citation>
    <scope>NUCLEOTIDE SEQUENCE</scope>
    <source>
        <strain evidence="4">GVMAG-S-ERX555997-44</strain>
    </source>
</reference>
<dbReference type="InterPro" id="IPR036603">
    <property type="entry name" value="RBP11-like"/>
</dbReference>
<dbReference type="GO" id="GO:0046983">
    <property type="term" value="F:protein dimerization activity"/>
    <property type="evidence" value="ECO:0007669"/>
    <property type="project" value="InterPro"/>
</dbReference>
<protein>
    <recommendedName>
        <fullName evidence="3">DNA-directed RNA polymerase RpoA/D/Rpb3-type domain-containing protein</fullName>
    </recommendedName>
</protein>
<sequence>MSETKFQLPEVSDQKENNNIYSFRIAKCNVSVINAIRRTLISDVKTVGFKTEPYNEKEKELDSIIIYENTTSFTNEILKQRLACIPVHIKDFEKTPIDDLIVSLDKENKSESIQFITTEDFDITDTKTNRQFSSELKKKIFPQSSITKEHILFARLKPPISKKSQGQKLKFKCKLFVTSAKESGQYNICSTSAYKNTGDKVRQTEEWSKEEEKLKKLLIPQNDIEKRKKNWYILNSQRYFIKDSFDFIVETIGIDRNEELLKKACDILFNSLETFGKKMEEDKFEIITDQIKINNSFDIKLDGYGYTIGKVIEYLLHQIFFKDKKTLSYVGFIKKHPHDDYSIVRLVFTDDGQANIDNIKSLFKTCVKTGQRIFKHINESFI</sequence>
<dbReference type="InterPro" id="IPR050518">
    <property type="entry name" value="Rpo3/RPB3_RNA_Pol_subunit"/>
</dbReference>
<dbReference type="EMBL" id="MN738798">
    <property type="protein sequence ID" value="QHT37535.1"/>
    <property type="molecule type" value="Genomic_DNA"/>
</dbReference>
<name>A0A6C0FEG1_9ZZZZ</name>
<dbReference type="AlphaFoldDB" id="A0A6C0FEG1"/>
<evidence type="ECO:0000256" key="1">
    <source>
        <dbReference type="ARBA" id="ARBA00022478"/>
    </source>
</evidence>
<dbReference type="GO" id="GO:0003899">
    <property type="term" value="F:DNA-directed RNA polymerase activity"/>
    <property type="evidence" value="ECO:0007669"/>
    <property type="project" value="InterPro"/>
</dbReference>
<keyword evidence="1" id="KW-0240">DNA-directed RNA polymerase</keyword>
<dbReference type="Pfam" id="PF01193">
    <property type="entry name" value="RNA_pol_L"/>
    <property type="match status" value="1"/>
</dbReference>
<dbReference type="GO" id="GO:0006351">
    <property type="term" value="P:DNA-templated transcription"/>
    <property type="evidence" value="ECO:0007669"/>
    <property type="project" value="InterPro"/>
</dbReference>